<dbReference type="InterPro" id="IPR000683">
    <property type="entry name" value="Gfo/Idh/MocA-like_OxRdtase_N"/>
</dbReference>
<evidence type="ECO:0000313" key="2">
    <source>
        <dbReference type="EMBL" id="WSA34324.1"/>
    </source>
</evidence>
<proteinExistence type="predicted"/>
<evidence type="ECO:0000259" key="1">
    <source>
        <dbReference type="Pfam" id="PF01408"/>
    </source>
</evidence>
<dbReference type="InterPro" id="IPR036291">
    <property type="entry name" value="NAD(P)-bd_dom_sf"/>
</dbReference>
<protein>
    <submittedName>
        <fullName evidence="2">Gfo/Idh/MocA family oxidoreductase</fullName>
    </submittedName>
</protein>
<dbReference type="Proteomes" id="UP001334804">
    <property type="component" value="Chromosome"/>
</dbReference>
<dbReference type="SUPFAM" id="SSF51735">
    <property type="entry name" value="NAD(P)-binding Rossmann-fold domains"/>
    <property type="match status" value="1"/>
</dbReference>
<evidence type="ECO:0000313" key="3">
    <source>
        <dbReference type="Proteomes" id="UP001334804"/>
    </source>
</evidence>
<accession>A0ABZ1EJA1</accession>
<dbReference type="RefSeq" id="WP_091623516.1">
    <property type="nucleotide sequence ID" value="NZ_CP109071.1"/>
</dbReference>
<name>A0ABZ1EJA1_9ACTN</name>
<sequence length="476" mass="53394">MREIRLLIAGGCGWWAELNHHPAVLEMKRNGVPVRVTGIVDPVEPVPTALRPAGRELVAADRPEWIDTVGRSDAEVVGALDRHVAENGCDAVLVASGPAHHETYSRWGLQRGINVLCDKPPVLMPDASWDREQAAAIWTTFDEHLALERAAVRERADYLFGTPLRRRALTPFLSIATHLDEVHRRTGEGITFLNAIVNGGLHRFPIEFLKGGAHGYLEGVGGLAHSSYHYVDTLGWYLQMARGRAAKLRVSLSYVNRVRDYLAGRRYQQLMELTGERDLALEDVELPARTLACELDFSFVVQVLDAQNVPIGVITYTSNHSTYAPRENGYEKEVLNPANEKSGGRMSQVYLDIHQGMMQNWQLIKNDRVFYGDSITTIRRQHPSLGEEYRKTEYSNAYEEQTITPRQLTQSFILASGGYEVDALHLSHFATLQEQRLAMRLFSAFYELIAEEYQSGPGIVPPAKTLLLDELISPLP</sequence>
<dbReference type="Pfam" id="PF01408">
    <property type="entry name" value="GFO_IDH_MocA"/>
    <property type="match status" value="1"/>
</dbReference>
<keyword evidence="3" id="KW-1185">Reference proteome</keyword>
<dbReference type="EMBL" id="CP109071">
    <property type="protein sequence ID" value="WSA34324.1"/>
    <property type="molecule type" value="Genomic_DNA"/>
</dbReference>
<feature type="domain" description="Gfo/Idh/MocA-like oxidoreductase N-terminal" evidence="1">
    <location>
        <begin position="11"/>
        <end position="125"/>
    </location>
</feature>
<organism evidence="2 3">
    <name type="scientific">Micromonospora peucetia</name>
    <dbReference type="NCBI Taxonomy" id="47871"/>
    <lineage>
        <taxon>Bacteria</taxon>
        <taxon>Bacillati</taxon>
        <taxon>Actinomycetota</taxon>
        <taxon>Actinomycetes</taxon>
        <taxon>Micromonosporales</taxon>
        <taxon>Micromonosporaceae</taxon>
        <taxon>Micromonospora</taxon>
    </lineage>
</organism>
<reference evidence="2 3" key="1">
    <citation type="submission" date="2022-10" db="EMBL/GenBank/DDBJ databases">
        <title>The complete genomes of actinobacterial strains from the NBC collection.</title>
        <authorList>
            <person name="Joergensen T.S."/>
            <person name="Alvarez Arevalo M."/>
            <person name="Sterndorff E.B."/>
            <person name="Faurdal D."/>
            <person name="Vuksanovic O."/>
            <person name="Mourched A.-S."/>
            <person name="Charusanti P."/>
            <person name="Shaw S."/>
            <person name="Blin K."/>
            <person name="Weber T."/>
        </authorList>
    </citation>
    <scope>NUCLEOTIDE SEQUENCE [LARGE SCALE GENOMIC DNA]</scope>
    <source>
        <strain evidence="2 3">NBC 01809</strain>
    </source>
</reference>
<dbReference type="Gene3D" id="3.40.50.720">
    <property type="entry name" value="NAD(P)-binding Rossmann-like Domain"/>
    <property type="match status" value="1"/>
</dbReference>
<gene>
    <name evidence="2" type="ORF">OIE14_09925</name>
</gene>